<dbReference type="AlphaFoldDB" id="A0A9X2I962"/>
<dbReference type="Proteomes" id="UP001139721">
    <property type="component" value="Unassembled WGS sequence"/>
</dbReference>
<comment type="caution">
    <text evidence="1">The sequence shown here is derived from an EMBL/GenBank/DDBJ whole genome shotgun (WGS) entry which is preliminary data.</text>
</comment>
<accession>A0A9X2I962</accession>
<organism evidence="1 2">
    <name type="scientific">Legionella maioricensis</name>
    <dbReference type="NCBI Taxonomy" id="2896528"/>
    <lineage>
        <taxon>Bacteria</taxon>
        <taxon>Pseudomonadati</taxon>
        <taxon>Pseudomonadota</taxon>
        <taxon>Gammaproteobacteria</taxon>
        <taxon>Legionellales</taxon>
        <taxon>Legionellaceae</taxon>
        <taxon>Legionella</taxon>
    </lineage>
</organism>
<evidence type="ECO:0000313" key="2">
    <source>
        <dbReference type="Proteomes" id="UP001139721"/>
    </source>
</evidence>
<keyword evidence="2" id="KW-1185">Reference proteome</keyword>
<evidence type="ECO:0000313" key="1">
    <source>
        <dbReference type="EMBL" id="MCL9683164.1"/>
    </source>
</evidence>
<name>A0A9X2I962_9GAMM</name>
<reference evidence="1" key="1">
    <citation type="submission" date="2021-11" db="EMBL/GenBank/DDBJ databases">
        <title>Legionella maioricencis sp. nov., a new species isolated from hot water samples in Mallorca.</title>
        <authorList>
            <person name="Crespi S."/>
            <person name="Drasar V."/>
            <person name="Salva-Serra F."/>
            <person name="Jaen-Luchoro D."/>
            <person name="Pineiro-Iglesias B."/>
            <person name="Aliaga F."/>
            <person name="Fernandez-Juarez V."/>
            <person name="Coll G."/>
            <person name="Moore E.R.B."/>
            <person name="Bennasar-Figueras A."/>
        </authorList>
    </citation>
    <scope>NUCLEOTIDE SEQUENCE</scope>
    <source>
        <strain evidence="1">HCPI-6</strain>
    </source>
</reference>
<gene>
    <name evidence="1" type="ORF">LOX96_03570</name>
</gene>
<dbReference type="RefSeq" id="WP_250422335.1">
    <property type="nucleotide sequence ID" value="NZ_JAJKBJ010000002.1"/>
</dbReference>
<dbReference type="EMBL" id="JAJKBJ010000002">
    <property type="protein sequence ID" value="MCL9683164.1"/>
    <property type="molecule type" value="Genomic_DNA"/>
</dbReference>
<proteinExistence type="predicted"/>
<sequence>MDRDAEVMEIYHRNIGKEEKIRLLEDLVLDLHNELEAQDQNMHPEIHNRLSEGLRLATNFIRELRAQS</sequence>
<protein>
    <submittedName>
        <fullName evidence="1">Uncharacterized protein</fullName>
    </submittedName>
</protein>